<feature type="chain" id="PRO_5039898458" description="EGF-like domain-containing protein" evidence="3">
    <location>
        <begin position="23"/>
        <end position="433"/>
    </location>
</feature>
<feature type="signal peptide" evidence="3">
    <location>
        <begin position="1"/>
        <end position="22"/>
    </location>
</feature>
<feature type="transmembrane region" description="Helical" evidence="2">
    <location>
        <begin position="65"/>
        <end position="83"/>
    </location>
</feature>
<sequence>MQFTGRPLRLLVLLVVIGVVSAGCVEENTLKTENNECVCKLGFKGPICGTNYLPKTVLQEILSQWWFYIILVMSLGNGFMTCSKMSPIAKNESDPGRVYRVATAIFAATSPLSMMTLIMGWWHFCQDKTWSFGFLWCLFLPYTTGLLGAMSLALLPGTTVIRSPTILRWLAGTPFILFEEPTRVRISILYFVGFIMATASVLLSALLFYVATSQQYNLYLSLFTSSLYWGFWVGYTVSSTVVAGGIGVMFIKSLYTKYDLPAERKQAQVFKYQVFQLFLALEANAEPFGIDGDDNDSERDLEGGSDSDSYSESESERREREERARRLRLRQREHELLGGSGPTGSQSMAGPGISAAREAEIQLSVSSGLERLQREREAEEEEEARLAIPGPANPFAEAVPGGEVDHFAIGCSDSETDSFEIRGEREAGFMGQD</sequence>
<comment type="caution">
    <text evidence="4">The sequence shown here is derived from an EMBL/GenBank/DDBJ whole genome shotgun (WGS) entry which is preliminary data.</text>
</comment>
<reference evidence="4 5" key="1">
    <citation type="journal article" date="2018" name="PLoS ONE">
        <title>The draft genome of Kipferlia bialata reveals reductive genome evolution in fornicate parasites.</title>
        <authorList>
            <person name="Tanifuji G."/>
            <person name="Takabayashi S."/>
            <person name="Kume K."/>
            <person name="Takagi M."/>
            <person name="Nakayama T."/>
            <person name="Kamikawa R."/>
            <person name="Inagaki Y."/>
            <person name="Hashimoto T."/>
        </authorList>
    </citation>
    <scope>NUCLEOTIDE SEQUENCE [LARGE SCALE GENOMIC DNA]</scope>
    <source>
        <strain evidence="4">NY0173</strain>
    </source>
</reference>
<gene>
    <name evidence="4" type="ORF">KIPB_004453</name>
</gene>
<accession>A0A9K3CTU0</accession>
<evidence type="ECO:0000256" key="1">
    <source>
        <dbReference type="SAM" id="MobiDB-lite"/>
    </source>
</evidence>
<dbReference type="CDD" id="cd00637">
    <property type="entry name" value="7tm_classA_rhodopsin-like"/>
    <property type="match status" value="1"/>
</dbReference>
<evidence type="ECO:0008006" key="6">
    <source>
        <dbReference type="Google" id="ProtNLM"/>
    </source>
</evidence>
<keyword evidence="2" id="KW-0472">Membrane</keyword>
<proteinExistence type="predicted"/>
<dbReference type="PROSITE" id="PS51257">
    <property type="entry name" value="PROKAR_LIPOPROTEIN"/>
    <property type="match status" value="1"/>
</dbReference>
<keyword evidence="2" id="KW-0812">Transmembrane</keyword>
<feature type="transmembrane region" description="Helical" evidence="2">
    <location>
        <begin position="231"/>
        <end position="255"/>
    </location>
</feature>
<feature type="compositionally biased region" description="Basic and acidic residues" evidence="1">
    <location>
        <begin position="314"/>
        <end position="336"/>
    </location>
</feature>
<name>A0A9K3CTU0_9EUKA</name>
<evidence type="ECO:0000313" key="4">
    <source>
        <dbReference type="EMBL" id="GIQ83178.1"/>
    </source>
</evidence>
<dbReference type="AlphaFoldDB" id="A0A9K3CTU0"/>
<organism evidence="4 5">
    <name type="scientific">Kipferlia bialata</name>
    <dbReference type="NCBI Taxonomy" id="797122"/>
    <lineage>
        <taxon>Eukaryota</taxon>
        <taxon>Metamonada</taxon>
        <taxon>Carpediemonas-like organisms</taxon>
        <taxon>Kipferlia</taxon>
    </lineage>
</organism>
<protein>
    <recommendedName>
        <fullName evidence="6">EGF-like domain-containing protein</fullName>
    </recommendedName>
</protein>
<feature type="transmembrane region" description="Helical" evidence="2">
    <location>
        <begin position="130"/>
        <end position="155"/>
    </location>
</feature>
<feature type="transmembrane region" description="Helical" evidence="2">
    <location>
        <begin position="188"/>
        <end position="211"/>
    </location>
</feature>
<dbReference type="EMBL" id="BDIP01000954">
    <property type="protein sequence ID" value="GIQ83178.1"/>
    <property type="molecule type" value="Genomic_DNA"/>
</dbReference>
<keyword evidence="2" id="KW-1133">Transmembrane helix</keyword>
<keyword evidence="5" id="KW-1185">Reference proteome</keyword>
<feature type="region of interest" description="Disordered" evidence="1">
    <location>
        <begin position="289"/>
        <end position="351"/>
    </location>
</feature>
<feature type="transmembrane region" description="Helical" evidence="2">
    <location>
        <begin position="104"/>
        <end position="124"/>
    </location>
</feature>
<evidence type="ECO:0000313" key="5">
    <source>
        <dbReference type="Proteomes" id="UP000265618"/>
    </source>
</evidence>
<dbReference type="Proteomes" id="UP000265618">
    <property type="component" value="Unassembled WGS sequence"/>
</dbReference>
<evidence type="ECO:0000256" key="3">
    <source>
        <dbReference type="SAM" id="SignalP"/>
    </source>
</evidence>
<feature type="compositionally biased region" description="Acidic residues" evidence="1">
    <location>
        <begin position="291"/>
        <end position="313"/>
    </location>
</feature>
<evidence type="ECO:0000256" key="2">
    <source>
        <dbReference type="SAM" id="Phobius"/>
    </source>
</evidence>
<keyword evidence="3" id="KW-0732">Signal</keyword>